<sequence>MNWTSVYKHSWIDDCEKWSKARLPFEVRDTHTKTPELFFSRLCEIYKLTWRRDGSTAIFSPSLSN</sequence>
<dbReference type="EMBL" id="ABOX02000058">
    <property type="protein sequence ID" value="EEF57745.1"/>
    <property type="molecule type" value="Genomic_DNA"/>
</dbReference>
<name>B9XQW8_PEDPL</name>
<organism evidence="1 2">
    <name type="scientific">Pedosphaera parvula (strain Ellin514)</name>
    <dbReference type="NCBI Taxonomy" id="320771"/>
    <lineage>
        <taxon>Bacteria</taxon>
        <taxon>Pseudomonadati</taxon>
        <taxon>Verrucomicrobiota</taxon>
        <taxon>Pedosphaerae</taxon>
        <taxon>Pedosphaerales</taxon>
        <taxon>Pedosphaeraceae</taxon>
        <taxon>Pedosphaera</taxon>
    </lineage>
</organism>
<gene>
    <name evidence="1" type="ORF">Cflav_PD0627</name>
</gene>
<comment type="caution">
    <text evidence="1">The sequence shown here is derived from an EMBL/GenBank/DDBJ whole genome shotgun (WGS) entry which is preliminary data.</text>
</comment>
<reference evidence="1 2" key="1">
    <citation type="journal article" date="2011" name="J. Bacteriol.">
        <title>Genome sequence of 'Pedosphaera parvula' Ellin514, an aerobic Verrucomicrobial isolate from pasture soil.</title>
        <authorList>
            <person name="Kant R."/>
            <person name="van Passel M.W."/>
            <person name="Sangwan P."/>
            <person name="Palva A."/>
            <person name="Lucas S."/>
            <person name="Copeland A."/>
            <person name="Lapidus A."/>
            <person name="Glavina Del Rio T."/>
            <person name="Dalin E."/>
            <person name="Tice H."/>
            <person name="Bruce D."/>
            <person name="Goodwin L."/>
            <person name="Pitluck S."/>
            <person name="Chertkov O."/>
            <person name="Larimer F.W."/>
            <person name="Land M.L."/>
            <person name="Hauser L."/>
            <person name="Brettin T.S."/>
            <person name="Detter J.C."/>
            <person name="Han S."/>
            <person name="de Vos W.M."/>
            <person name="Janssen P.H."/>
            <person name="Smidt H."/>
        </authorList>
    </citation>
    <scope>NUCLEOTIDE SEQUENCE [LARGE SCALE GENOMIC DNA]</scope>
    <source>
        <strain evidence="1 2">Ellin514</strain>
    </source>
</reference>
<evidence type="ECO:0000313" key="1">
    <source>
        <dbReference type="EMBL" id="EEF57745.1"/>
    </source>
</evidence>
<dbReference type="RefSeq" id="WP_007418203.1">
    <property type="nucleotide sequence ID" value="NZ_ABOX02000058.1"/>
</dbReference>
<proteinExistence type="predicted"/>
<dbReference type="Proteomes" id="UP000003688">
    <property type="component" value="Unassembled WGS sequence"/>
</dbReference>
<protein>
    <submittedName>
        <fullName evidence="1">Uncharacterized protein</fullName>
    </submittedName>
</protein>
<keyword evidence="2" id="KW-1185">Reference proteome</keyword>
<evidence type="ECO:0000313" key="2">
    <source>
        <dbReference type="Proteomes" id="UP000003688"/>
    </source>
</evidence>
<dbReference type="AlphaFoldDB" id="B9XQW8"/>
<accession>B9XQW8</accession>